<dbReference type="RefSeq" id="XP_052127908.1">
    <property type="nucleotide sequence ID" value="XM_052271948.1"/>
</dbReference>
<dbReference type="OrthoDB" id="20134at2759"/>
<dbReference type="AlphaFoldDB" id="A0A9C6X2D2"/>
<evidence type="ECO:0000256" key="13">
    <source>
        <dbReference type="ARBA" id="ARBA00051680"/>
    </source>
</evidence>
<sequence length="1166" mass="124562">MIQASSGHRSDSGFSKKLSDTGGTNIMNLSSDKIVMPSSSSASLDTMLGTGVPTWKLSRVTGSSCQALRHAVAALNRLDDFTREKIGSGFFSEVFKVTHRTTGQVMVLKKNLLRSNRPNMLKEVQLMNQMSHPNILRGCVFFVVFADALLIVFQYLNGGSLEQLVQARGTDLPYAVRMKLSLDIARGMEYLHSRGVFHRDLTSKNVLIRRNEETGELTAVVADFGLAAKIPDPLCGYRLPTVGSPYWMSPECLKGQWYNEKSDVFSYGIVLCELIARVEADPDVLPRTQNFGLDYLAFTKLCPAACPPYFLKLAFHCCTFEPKSRPSFSEIVRKLEAMLRGKSSPEYPAEYAEYPVEQRERAGGSSSGATLEASGAGMASAGKAKSKGAISEACLANLTASSLAARSVEVIPTTPDDKSVNRHKKLSHRRSLSEDVGLIVAFPAHTSPSEKARCHFTGAHGHSRGITAKHVGESMCREDPHYQPSEKGALNPFAALSQFRGVKKILGDKAGAAAGVGAGGGDPGDLDGGLGTCSGDLFSSCFELPSPFFCPTPAPPGSPALESYALNFGAAVPRGGSQESLVTSSARAHLLDRKAPRKLSLGPAGPPFTVPVADLLGTTKQSSSQESVFPFPVVVNTGVDLWCKVGGRWRLKSEVEAESNGVQPGKRTECGPAGASDRAANEAASSSVAAASSGASSGAGSGEPAQARKDDVFIQSNIFSPINKPSDDYLKMDAQMSDVSNGDVKSTMCDSVQTPVPSRVQPEESLQPRPLVPSDGRLGSVSEECGTDVLSVQKKSWRHSHPQYLSLPSSPTFVRRRPVMASTAINPKVLTQRLLETQNKSKEFCCPKSSGEEDNVFSTNISVLDSKPEIKQLLNSGALPLQRRLSSSSSNLNSLLLSEDDSATGSVLGGFPSVALRRRGSCESGFFSCLGEDYGLPGCDPLSPSDFCSGPARHTLCSSSAASSLFLLDDSAVSTTTVSSGELADLDDLAPNGSVGCGLSSRHHSLLFSAKRSSSIYTDSSEDVSSLGGDPAYWEERGFSTNPAPQQISKIVEYFERKQNSTSTAGPGPSRRPSAKLQPQISTTTRRFSVNPYENSQIFSDALRSTDFAFLRKSMASAGSSKNTLAVSPPTIPLLRPHLAKRCEGQRLIVCEGAVKSKLPLFDKKS</sequence>
<dbReference type="PRINTS" id="PR00109">
    <property type="entry name" value="TYRKINASE"/>
</dbReference>
<dbReference type="PROSITE" id="PS00107">
    <property type="entry name" value="PROTEIN_KINASE_ATP"/>
    <property type="match status" value="1"/>
</dbReference>
<proteinExistence type="inferred from homology"/>
<keyword evidence="18" id="KW-1185">Reference proteome</keyword>
<keyword evidence="16" id="KW-0472">Membrane</keyword>
<gene>
    <name evidence="19" type="primary">LOC113203351</name>
</gene>
<keyword evidence="7 14" id="KW-0547">Nucleotide-binding</keyword>
<evidence type="ECO:0000259" key="17">
    <source>
        <dbReference type="PROSITE" id="PS50011"/>
    </source>
</evidence>
<dbReference type="InterPro" id="IPR011009">
    <property type="entry name" value="Kinase-like_dom_sf"/>
</dbReference>
<dbReference type="PROSITE" id="PS00109">
    <property type="entry name" value="PROTEIN_KINASE_TYR"/>
    <property type="match status" value="1"/>
</dbReference>
<organism evidence="18 19">
    <name type="scientific">Frankliniella occidentalis</name>
    <name type="common">Western flower thrips</name>
    <name type="synonym">Euthrips occidentalis</name>
    <dbReference type="NCBI Taxonomy" id="133901"/>
    <lineage>
        <taxon>Eukaryota</taxon>
        <taxon>Metazoa</taxon>
        <taxon>Ecdysozoa</taxon>
        <taxon>Arthropoda</taxon>
        <taxon>Hexapoda</taxon>
        <taxon>Insecta</taxon>
        <taxon>Pterygota</taxon>
        <taxon>Neoptera</taxon>
        <taxon>Paraneoptera</taxon>
        <taxon>Thysanoptera</taxon>
        <taxon>Terebrantia</taxon>
        <taxon>Thripoidea</taxon>
        <taxon>Thripidae</taxon>
        <taxon>Frankliniella</taxon>
    </lineage>
</organism>
<feature type="region of interest" description="Disordered" evidence="15">
    <location>
        <begin position="741"/>
        <end position="778"/>
    </location>
</feature>
<evidence type="ECO:0000256" key="6">
    <source>
        <dbReference type="ARBA" id="ARBA00022679"/>
    </source>
</evidence>
<evidence type="ECO:0000256" key="10">
    <source>
        <dbReference type="ARBA" id="ARBA00023211"/>
    </source>
</evidence>
<evidence type="ECO:0000256" key="15">
    <source>
        <dbReference type="SAM" id="MobiDB-lite"/>
    </source>
</evidence>
<feature type="region of interest" description="Disordered" evidence="15">
    <location>
        <begin position="1058"/>
        <end position="1082"/>
    </location>
</feature>
<dbReference type="GO" id="GO:0004674">
    <property type="term" value="F:protein serine/threonine kinase activity"/>
    <property type="evidence" value="ECO:0007669"/>
    <property type="project" value="UniProtKB-KW"/>
</dbReference>
<dbReference type="InterPro" id="IPR050940">
    <property type="entry name" value="Actin_reg-Ser/Thr_kinase"/>
</dbReference>
<evidence type="ECO:0000256" key="3">
    <source>
        <dbReference type="ARBA" id="ARBA00005843"/>
    </source>
</evidence>
<comment type="cofactor">
    <cofactor evidence="1">
        <name>Mn(2+)</name>
        <dbReference type="ChEBI" id="CHEBI:29035"/>
    </cofactor>
</comment>
<dbReference type="GO" id="GO:0046872">
    <property type="term" value="F:metal ion binding"/>
    <property type="evidence" value="ECO:0007669"/>
    <property type="project" value="UniProtKB-KW"/>
</dbReference>
<dbReference type="InterPro" id="IPR001245">
    <property type="entry name" value="Ser-Thr/Tyr_kinase_cat_dom"/>
</dbReference>
<dbReference type="InterPro" id="IPR008266">
    <property type="entry name" value="Tyr_kinase_AS"/>
</dbReference>
<dbReference type="GO" id="GO:0030036">
    <property type="term" value="P:actin cytoskeleton organization"/>
    <property type="evidence" value="ECO:0007669"/>
    <property type="project" value="TreeGrafter"/>
</dbReference>
<keyword evidence="16" id="KW-1133">Transmembrane helix</keyword>
<comment type="catalytic activity">
    <reaction evidence="12">
        <text>L-threonyl-[protein] + ATP = O-phospho-L-threonyl-[protein] + ADP + H(+)</text>
        <dbReference type="Rhea" id="RHEA:46608"/>
        <dbReference type="Rhea" id="RHEA-COMP:11060"/>
        <dbReference type="Rhea" id="RHEA-COMP:11605"/>
        <dbReference type="ChEBI" id="CHEBI:15378"/>
        <dbReference type="ChEBI" id="CHEBI:30013"/>
        <dbReference type="ChEBI" id="CHEBI:30616"/>
        <dbReference type="ChEBI" id="CHEBI:61977"/>
        <dbReference type="ChEBI" id="CHEBI:456216"/>
        <dbReference type="EC" id="2.7.12.1"/>
    </reaction>
</comment>
<reference evidence="19" key="1">
    <citation type="submission" date="2025-08" db="UniProtKB">
        <authorList>
            <consortium name="RefSeq"/>
        </authorList>
    </citation>
    <scope>IDENTIFICATION</scope>
    <source>
        <tissue evidence="19">Whole organism</tissue>
    </source>
</reference>
<dbReference type="InterPro" id="IPR000719">
    <property type="entry name" value="Prot_kinase_dom"/>
</dbReference>
<feature type="region of interest" description="Disordered" evidence="15">
    <location>
        <begin position="655"/>
        <end position="687"/>
    </location>
</feature>
<dbReference type="InterPro" id="IPR017441">
    <property type="entry name" value="Protein_kinase_ATP_BS"/>
</dbReference>
<dbReference type="GeneID" id="113203351"/>
<protein>
    <recommendedName>
        <fullName evidence="4">dual-specificity kinase</fullName>
        <ecNumber evidence="4">2.7.12.1</ecNumber>
    </recommendedName>
</protein>
<dbReference type="PANTHER" id="PTHR46485">
    <property type="entry name" value="LIM DOMAIN KINASE 1"/>
    <property type="match status" value="1"/>
</dbReference>
<dbReference type="GO" id="GO:0004712">
    <property type="term" value="F:protein serine/threonine/tyrosine kinase activity"/>
    <property type="evidence" value="ECO:0007669"/>
    <property type="project" value="UniProtKB-EC"/>
</dbReference>
<dbReference type="Pfam" id="PF07714">
    <property type="entry name" value="PK_Tyr_Ser-Thr"/>
    <property type="match status" value="1"/>
</dbReference>
<comment type="catalytic activity">
    <reaction evidence="13">
        <text>L-tyrosyl-[protein] + ATP = O-phospho-L-tyrosyl-[protein] + ADP + H(+)</text>
        <dbReference type="Rhea" id="RHEA:10596"/>
        <dbReference type="Rhea" id="RHEA-COMP:10136"/>
        <dbReference type="Rhea" id="RHEA-COMP:20101"/>
        <dbReference type="ChEBI" id="CHEBI:15378"/>
        <dbReference type="ChEBI" id="CHEBI:30616"/>
        <dbReference type="ChEBI" id="CHEBI:46858"/>
        <dbReference type="ChEBI" id="CHEBI:61978"/>
        <dbReference type="ChEBI" id="CHEBI:456216"/>
        <dbReference type="EC" id="2.7.12.1"/>
    </reaction>
</comment>
<dbReference type="FunFam" id="1.10.510.10:FF:000202">
    <property type="entry name" value="Dual specificity testis-specific protein kinase 2"/>
    <property type="match status" value="1"/>
</dbReference>
<evidence type="ECO:0000256" key="4">
    <source>
        <dbReference type="ARBA" id="ARBA00013203"/>
    </source>
</evidence>
<dbReference type="CTD" id="42289"/>
<dbReference type="PANTHER" id="PTHR46485:SF5">
    <property type="entry name" value="CENTER DIVIDER, ISOFORM A"/>
    <property type="match status" value="1"/>
</dbReference>
<dbReference type="EC" id="2.7.12.1" evidence="4"/>
<dbReference type="GO" id="GO:0005524">
    <property type="term" value="F:ATP binding"/>
    <property type="evidence" value="ECO:0007669"/>
    <property type="project" value="UniProtKB-UniRule"/>
</dbReference>
<comment type="catalytic activity">
    <reaction evidence="11">
        <text>L-seryl-[protein] + ATP = O-phospho-L-seryl-[protein] + ADP + H(+)</text>
        <dbReference type="Rhea" id="RHEA:17989"/>
        <dbReference type="Rhea" id="RHEA-COMP:9863"/>
        <dbReference type="Rhea" id="RHEA-COMP:11604"/>
        <dbReference type="ChEBI" id="CHEBI:15378"/>
        <dbReference type="ChEBI" id="CHEBI:29999"/>
        <dbReference type="ChEBI" id="CHEBI:30616"/>
        <dbReference type="ChEBI" id="CHEBI:83421"/>
        <dbReference type="ChEBI" id="CHEBI:456216"/>
        <dbReference type="EC" id="2.7.12.1"/>
    </reaction>
</comment>
<evidence type="ECO:0000313" key="19">
    <source>
        <dbReference type="RefSeq" id="XP_052127908.1"/>
    </source>
</evidence>
<dbReference type="Gene3D" id="3.30.200.20">
    <property type="entry name" value="Phosphorylase Kinase, domain 1"/>
    <property type="match status" value="1"/>
</dbReference>
<evidence type="ECO:0000256" key="8">
    <source>
        <dbReference type="ARBA" id="ARBA00022777"/>
    </source>
</evidence>
<evidence type="ECO:0000256" key="2">
    <source>
        <dbReference type="ARBA" id="ARBA00001946"/>
    </source>
</evidence>
<feature type="binding site" evidence="14">
    <location>
        <position position="109"/>
    </location>
    <ligand>
        <name>ATP</name>
        <dbReference type="ChEBI" id="CHEBI:30616"/>
    </ligand>
</feature>
<name>A0A9C6X2D2_FRAOC</name>
<dbReference type="SUPFAM" id="SSF56112">
    <property type="entry name" value="Protein kinase-like (PK-like)"/>
    <property type="match status" value="1"/>
</dbReference>
<dbReference type="Proteomes" id="UP000504606">
    <property type="component" value="Unplaced"/>
</dbReference>
<keyword evidence="6" id="KW-0808">Transferase</keyword>
<dbReference type="Gene3D" id="1.10.510.10">
    <property type="entry name" value="Transferase(Phosphotransferase) domain 1"/>
    <property type="match status" value="1"/>
</dbReference>
<keyword evidence="16" id="KW-0812">Transmembrane</keyword>
<dbReference type="GO" id="GO:0005634">
    <property type="term" value="C:nucleus"/>
    <property type="evidence" value="ECO:0007669"/>
    <property type="project" value="TreeGrafter"/>
</dbReference>
<evidence type="ECO:0000256" key="9">
    <source>
        <dbReference type="ARBA" id="ARBA00022840"/>
    </source>
</evidence>
<accession>A0A9C6X2D2</accession>
<feature type="transmembrane region" description="Helical" evidence="16">
    <location>
        <begin position="135"/>
        <end position="156"/>
    </location>
</feature>
<evidence type="ECO:0000256" key="7">
    <source>
        <dbReference type="ARBA" id="ARBA00022741"/>
    </source>
</evidence>
<evidence type="ECO:0000256" key="11">
    <source>
        <dbReference type="ARBA" id="ARBA00049003"/>
    </source>
</evidence>
<keyword evidence="10" id="KW-0464">Manganese</keyword>
<dbReference type="KEGG" id="foc:113203351"/>
<evidence type="ECO:0000313" key="18">
    <source>
        <dbReference type="Proteomes" id="UP000504606"/>
    </source>
</evidence>
<feature type="compositionally biased region" description="Polar residues" evidence="15">
    <location>
        <begin position="741"/>
        <end position="756"/>
    </location>
</feature>
<evidence type="ECO:0000256" key="1">
    <source>
        <dbReference type="ARBA" id="ARBA00001936"/>
    </source>
</evidence>
<keyword evidence="8" id="KW-0418">Kinase</keyword>
<comment type="cofactor">
    <cofactor evidence="2">
        <name>Mg(2+)</name>
        <dbReference type="ChEBI" id="CHEBI:18420"/>
    </cofactor>
</comment>
<dbReference type="GO" id="GO:0005737">
    <property type="term" value="C:cytoplasm"/>
    <property type="evidence" value="ECO:0007669"/>
    <property type="project" value="TreeGrafter"/>
</dbReference>
<feature type="domain" description="Protein kinase" evidence="17">
    <location>
        <begin position="80"/>
        <end position="339"/>
    </location>
</feature>
<evidence type="ECO:0000256" key="14">
    <source>
        <dbReference type="PROSITE-ProRule" id="PRU10141"/>
    </source>
</evidence>
<comment type="similarity">
    <text evidence="3">Belongs to the protein kinase superfamily. TKL Ser/Thr protein kinase family.</text>
</comment>
<dbReference type="PROSITE" id="PS50011">
    <property type="entry name" value="PROTEIN_KINASE_DOM"/>
    <property type="match status" value="1"/>
</dbReference>
<evidence type="ECO:0000256" key="5">
    <source>
        <dbReference type="ARBA" id="ARBA00022527"/>
    </source>
</evidence>
<keyword evidence="9 14" id="KW-0067">ATP-binding</keyword>
<evidence type="ECO:0000256" key="16">
    <source>
        <dbReference type="SAM" id="Phobius"/>
    </source>
</evidence>
<keyword evidence="5" id="KW-0723">Serine/threonine-protein kinase</keyword>
<evidence type="ECO:0000256" key="12">
    <source>
        <dbReference type="ARBA" id="ARBA00049308"/>
    </source>
</evidence>